<keyword evidence="5" id="KW-0411">Iron-sulfur</keyword>
<evidence type="ECO:0000256" key="1">
    <source>
        <dbReference type="ARBA" id="ARBA00001966"/>
    </source>
</evidence>
<keyword evidence="9" id="KW-1185">Reference proteome</keyword>
<evidence type="ECO:0000313" key="9">
    <source>
        <dbReference type="Proteomes" id="UP001525566"/>
    </source>
</evidence>
<keyword evidence="2" id="KW-0949">S-adenosyl-L-methionine</keyword>
<comment type="caution">
    <text evidence="8">The sequence shown here is derived from an EMBL/GenBank/DDBJ whole genome shotgun (WGS) entry which is preliminary data.</text>
</comment>
<evidence type="ECO:0000259" key="7">
    <source>
        <dbReference type="Pfam" id="PF04055"/>
    </source>
</evidence>
<protein>
    <submittedName>
        <fullName evidence="8">Radical SAM protein</fullName>
    </submittedName>
</protein>
<comment type="similarity">
    <text evidence="6">Belongs to the radical SAM superfamily. Anaerobic sulfatase-maturating enzyme family.</text>
</comment>
<dbReference type="SUPFAM" id="SSF102114">
    <property type="entry name" value="Radical SAM enzymes"/>
    <property type="match status" value="1"/>
</dbReference>
<dbReference type="SFLD" id="SFLDS00029">
    <property type="entry name" value="Radical_SAM"/>
    <property type="match status" value="1"/>
</dbReference>
<evidence type="ECO:0000256" key="4">
    <source>
        <dbReference type="ARBA" id="ARBA00023004"/>
    </source>
</evidence>
<evidence type="ECO:0000256" key="6">
    <source>
        <dbReference type="ARBA" id="ARBA00023601"/>
    </source>
</evidence>
<evidence type="ECO:0000256" key="2">
    <source>
        <dbReference type="ARBA" id="ARBA00022691"/>
    </source>
</evidence>
<name>A0ABT2IZJ5_9FLAO</name>
<dbReference type="NCBIfam" id="TIGR04085">
    <property type="entry name" value="rSAM_more_4Fe4S"/>
    <property type="match status" value="1"/>
</dbReference>
<reference evidence="8 9" key="1">
    <citation type="submission" date="2022-09" db="EMBL/GenBank/DDBJ databases">
        <title>Chryseobacterium oleae sp.nov., isolated from the inter-root soil of Pyrola calliantha H. Andr. in Tibet.</title>
        <authorList>
            <person name="Li Z."/>
        </authorList>
    </citation>
    <scope>NUCLEOTIDE SEQUENCE [LARGE SCALE GENOMIC DNA]</scope>
    <source>
        <strain evidence="9">pc1-10</strain>
    </source>
</reference>
<dbReference type="InterPro" id="IPR023885">
    <property type="entry name" value="4Fe4S-binding_SPASM_dom"/>
</dbReference>
<comment type="cofactor">
    <cofactor evidence="1">
        <name>[4Fe-4S] cluster</name>
        <dbReference type="ChEBI" id="CHEBI:49883"/>
    </cofactor>
</comment>
<keyword evidence="4" id="KW-0408">Iron</keyword>
<dbReference type="PANTHER" id="PTHR43273:SF3">
    <property type="entry name" value="ANAEROBIC SULFATASE-MATURATING ENZYME HOMOLOG ASLB-RELATED"/>
    <property type="match status" value="1"/>
</dbReference>
<gene>
    <name evidence="8" type="ORF">N0B48_17770</name>
</gene>
<sequence length="438" mass="51542">MKYSQFNSIVPFNNQYALFNSFEKKVIFLEPELRELLEAGKRDGIDELSEIHPDFYDYLKEEYFLIDEHTNEVQKVKEVSKKIDNNPNMFFLIVNPTMNCNFKCWYCYETHIKKSRLEETVLDSVNKFITKTVSQESIKDFTLSFFGGEPLLYFGRNVTPMIDHLVQECRKYDTTFNIAFTTNGYLLNDEFINYFVDRNLEAGLQITFDGYGEEHDKVRFVNKTRGSYHEIVSNIKNLLKYDNFFVRARINYTHENIHNCFKIVDEFSYLTEEEKKTKLLFDFHRVWQDDETDNTNVVADENAEKMQTKGFNTKVMYSINNVQDPCYADKRNSATINYNGDLYKCTARDFLSKNRVGYLTQDGDLVWENNHLEHRMEAKFKNKPCLQCRLLPLCNGGCSQHAVEHQETGDEYCIYNGDENEKDKVVLSKIEEIVNALA</sequence>
<dbReference type="EMBL" id="JAOAMU010000006">
    <property type="protein sequence ID" value="MCT2563740.1"/>
    <property type="molecule type" value="Genomic_DNA"/>
</dbReference>
<dbReference type="InterPro" id="IPR058240">
    <property type="entry name" value="rSAM_sf"/>
</dbReference>
<feature type="domain" description="Radical SAM core" evidence="7">
    <location>
        <begin position="94"/>
        <end position="241"/>
    </location>
</feature>
<dbReference type="Proteomes" id="UP001525566">
    <property type="component" value="Unassembled WGS sequence"/>
</dbReference>
<organism evidence="8 9">
    <name type="scientific">Chryseobacterium herbae</name>
    <dbReference type="NCBI Taxonomy" id="2976476"/>
    <lineage>
        <taxon>Bacteria</taxon>
        <taxon>Pseudomonadati</taxon>
        <taxon>Bacteroidota</taxon>
        <taxon>Flavobacteriia</taxon>
        <taxon>Flavobacteriales</taxon>
        <taxon>Weeksellaceae</taxon>
        <taxon>Chryseobacterium group</taxon>
        <taxon>Chryseobacterium</taxon>
    </lineage>
</organism>
<dbReference type="InterPro" id="IPR023867">
    <property type="entry name" value="Sulphatase_maturase_rSAM"/>
</dbReference>
<dbReference type="Gene3D" id="3.20.20.70">
    <property type="entry name" value="Aldolase class I"/>
    <property type="match status" value="1"/>
</dbReference>
<dbReference type="SFLD" id="SFLDG01067">
    <property type="entry name" value="SPASM/twitch_domain_containing"/>
    <property type="match status" value="1"/>
</dbReference>
<evidence type="ECO:0000256" key="5">
    <source>
        <dbReference type="ARBA" id="ARBA00023014"/>
    </source>
</evidence>
<dbReference type="Pfam" id="PF04055">
    <property type="entry name" value="Radical_SAM"/>
    <property type="match status" value="1"/>
</dbReference>
<dbReference type="InterPro" id="IPR013785">
    <property type="entry name" value="Aldolase_TIM"/>
</dbReference>
<accession>A0ABT2IZJ5</accession>
<dbReference type="CDD" id="cd01335">
    <property type="entry name" value="Radical_SAM"/>
    <property type="match status" value="1"/>
</dbReference>
<keyword evidence="3" id="KW-0479">Metal-binding</keyword>
<dbReference type="RefSeq" id="WP_259840298.1">
    <property type="nucleotide sequence ID" value="NZ_JAOAMU010000006.1"/>
</dbReference>
<evidence type="ECO:0000313" key="8">
    <source>
        <dbReference type="EMBL" id="MCT2563740.1"/>
    </source>
</evidence>
<dbReference type="PANTHER" id="PTHR43273">
    <property type="entry name" value="ANAEROBIC SULFATASE-MATURATING ENZYME HOMOLOG ASLB-RELATED"/>
    <property type="match status" value="1"/>
</dbReference>
<dbReference type="InterPro" id="IPR007197">
    <property type="entry name" value="rSAM"/>
</dbReference>
<evidence type="ECO:0000256" key="3">
    <source>
        <dbReference type="ARBA" id="ARBA00022723"/>
    </source>
</evidence>
<proteinExistence type="inferred from homology"/>